<organism evidence="6 7">
    <name type="scientific">Nostocoides japonicum T1-X7</name>
    <dbReference type="NCBI Taxonomy" id="1194083"/>
    <lineage>
        <taxon>Bacteria</taxon>
        <taxon>Bacillati</taxon>
        <taxon>Actinomycetota</taxon>
        <taxon>Actinomycetes</taxon>
        <taxon>Micrococcales</taxon>
        <taxon>Intrasporangiaceae</taxon>
        <taxon>Nostocoides</taxon>
    </lineage>
</organism>
<keyword evidence="7" id="KW-1185">Reference proteome</keyword>
<sequence length="200" mass="21197">MSMLAIYLPTGSVVHRLPAGVKLGGLVAGCVALLLVRQPWQTAAAGVVLAALYALARIPWRTAWSQARPMLVFAAVLLVFQWVVVGWERAVVIVGGLVVAVLLAGLVTLTTRTVDLVDAIVWASRPLARVGVDPERVGLLLALGIRSVAVVADLAREVRQAQLARGGQRSAVAFVVPLVNRTLRHADRLADALVARGVDD</sequence>
<dbReference type="Proteomes" id="UP000035721">
    <property type="component" value="Unassembled WGS sequence"/>
</dbReference>
<dbReference type="OrthoDB" id="509049at2"/>
<evidence type="ECO:0000256" key="5">
    <source>
        <dbReference type="SAM" id="Phobius"/>
    </source>
</evidence>
<comment type="caution">
    <text evidence="6">The sequence shown here is derived from an EMBL/GenBank/DDBJ whole genome shotgun (WGS) entry which is preliminary data.</text>
</comment>
<reference evidence="6 7" key="1">
    <citation type="journal article" date="2013" name="ISME J.">
        <title>A metabolic model for members of the genus Tetrasphaera involved in enhanced biological phosphorus removal.</title>
        <authorList>
            <person name="Kristiansen R."/>
            <person name="Nguyen H.T.T."/>
            <person name="Saunders A.M."/>
            <person name="Nielsen J.L."/>
            <person name="Wimmer R."/>
            <person name="Le V.Q."/>
            <person name="McIlroy S.J."/>
            <person name="Petrovski S."/>
            <person name="Seviour R.J."/>
            <person name="Calteau A."/>
            <person name="Nielsen K.L."/>
            <person name="Nielsen P.H."/>
        </authorList>
    </citation>
    <scope>NUCLEOTIDE SEQUENCE [LARGE SCALE GENOMIC DNA]</scope>
    <source>
        <strain evidence="6 7">T1-X7</strain>
    </source>
</reference>
<dbReference type="CDD" id="cd16914">
    <property type="entry name" value="EcfT"/>
    <property type="match status" value="1"/>
</dbReference>
<name>A0A077LXU2_9MICO</name>
<dbReference type="InterPro" id="IPR003339">
    <property type="entry name" value="ABC/ECF_trnsptr_transmembrane"/>
</dbReference>
<dbReference type="PANTHER" id="PTHR33514">
    <property type="entry name" value="PROTEIN ABCI12, CHLOROPLASTIC"/>
    <property type="match status" value="1"/>
</dbReference>
<evidence type="ECO:0000256" key="3">
    <source>
        <dbReference type="ARBA" id="ARBA00022989"/>
    </source>
</evidence>
<keyword evidence="2 5" id="KW-0812">Transmembrane</keyword>
<dbReference type="AlphaFoldDB" id="A0A077LXU2"/>
<gene>
    <name evidence="6" type="ORF">BN12_2170003</name>
</gene>
<evidence type="ECO:0000313" key="6">
    <source>
        <dbReference type="EMBL" id="CCH77702.1"/>
    </source>
</evidence>
<comment type="subcellular location">
    <subcellularLocation>
        <location evidence="1">Membrane</location>
        <topology evidence="1">Multi-pass membrane protein</topology>
    </subcellularLocation>
</comment>
<evidence type="ECO:0000256" key="1">
    <source>
        <dbReference type="ARBA" id="ARBA00004141"/>
    </source>
</evidence>
<evidence type="ECO:0008006" key="8">
    <source>
        <dbReference type="Google" id="ProtNLM"/>
    </source>
</evidence>
<dbReference type="GO" id="GO:0005886">
    <property type="term" value="C:plasma membrane"/>
    <property type="evidence" value="ECO:0007669"/>
    <property type="project" value="TreeGrafter"/>
</dbReference>
<dbReference type="PANTHER" id="PTHR33514:SF13">
    <property type="entry name" value="PROTEIN ABCI12, CHLOROPLASTIC"/>
    <property type="match status" value="1"/>
</dbReference>
<evidence type="ECO:0000256" key="2">
    <source>
        <dbReference type="ARBA" id="ARBA00022692"/>
    </source>
</evidence>
<accession>A0A077LXU2</accession>
<feature type="transmembrane region" description="Helical" evidence="5">
    <location>
        <begin position="40"/>
        <end position="60"/>
    </location>
</feature>
<feature type="transmembrane region" description="Helical" evidence="5">
    <location>
        <begin position="90"/>
        <end position="109"/>
    </location>
</feature>
<feature type="transmembrane region" description="Helical" evidence="5">
    <location>
        <begin position="67"/>
        <end position="84"/>
    </location>
</feature>
<keyword evidence="4 5" id="KW-0472">Membrane</keyword>
<proteinExistence type="predicted"/>
<evidence type="ECO:0000313" key="7">
    <source>
        <dbReference type="Proteomes" id="UP000035721"/>
    </source>
</evidence>
<evidence type="ECO:0000256" key="4">
    <source>
        <dbReference type="ARBA" id="ARBA00023136"/>
    </source>
</evidence>
<dbReference type="STRING" id="1194083.BN12_2170003"/>
<protein>
    <recommendedName>
        <fullName evidence="8">Cobalt transport protein</fullName>
    </recommendedName>
</protein>
<dbReference type="Pfam" id="PF02361">
    <property type="entry name" value="CbiQ"/>
    <property type="match status" value="1"/>
</dbReference>
<keyword evidence="3 5" id="KW-1133">Transmembrane helix</keyword>
<dbReference type="EMBL" id="CAJB01000132">
    <property type="protein sequence ID" value="CCH77702.1"/>
    <property type="molecule type" value="Genomic_DNA"/>
</dbReference>